<dbReference type="PIRSF" id="PIRSF500217">
    <property type="entry name" value="AlgI"/>
    <property type="match status" value="1"/>
</dbReference>
<reference evidence="9" key="2">
    <citation type="submission" date="2021-09" db="EMBL/GenBank/DDBJ databases">
        <authorList>
            <person name="Gilroy R."/>
        </authorList>
    </citation>
    <scope>NUCLEOTIDE SEQUENCE</scope>
    <source>
        <strain evidence="9">CHK124-7917</strain>
    </source>
</reference>
<dbReference type="RefSeq" id="WP_274959375.1">
    <property type="nucleotide sequence ID" value="NZ_DYWQ01000115.1"/>
</dbReference>
<comment type="subcellular location">
    <subcellularLocation>
        <location evidence="1">Cell membrane</location>
        <topology evidence="1">Multi-pass membrane protein</topology>
    </subcellularLocation>
</comment>
<organism evidence="9 10">
    <name type="scientific">Thermophilibacter provencensis</name>
    <dbReference type="NCBI Taxonomy" id="1852386"/>
    <lineage>
        <taxon>Bacteria</taxon>
        <taxon>Bacillati</taxon>
        <taxon>Actinomycetota</taxon>
        <taxon>Coriobacteriia</taxon>
        <taxon>Coriobacteriales</taxon>
        <taxon>Atopobiaceae</taxon>
        <taxon>Thermophilibacter</taxon>
    </lineage>
</organism>
<comment type="caution">
    <text evidence="9">The sequence shown here is derived from an EMBL/GenBank/DDBJ whole genome shotgun (WGS) entry which is preliminary data.</text>
</comment>
<proteinExistence type="inferred from homology"/>
<keyword evidence="4 8" id="KW-0812">Transmembrane</keyword>
<dbReference type="Proteomes" id="UP000697330">
    <property type="component" value="Unassembled WGS sequence"/>
</dbReference>
<dbReference type="PANTHER" id="PTHR13285:SF18">
    <property type="entry name" value="PROTEIN-CYSTEINE N-PALMITOYLTRANSFERASE RASP"/>
    <property type="match status" value="1"/>
</dbReference>
<reference evidence="9" key="1">
    <citation type="journal article" date="2021" name="PeerJ">
        <title>Extensive microbial diversity within the chicken gut microbiome revealed by metagenomics and culture.</title>
        <authorList>
            <person name="Gilroy R."/>
            <person name="Ravi A."/>
            <person name="Getino M."/>
            <person name="Pursley I."/>
            <person name="Horton D.L."/>
            <person name="Alikhan N.F."/>
            <person name="Baker D."/>
            <person name="Gharbi K."/>
            <person name="Hall N."/>
            <person name="Watson M."/>
            <person name="Adriaenssens E.M."/>
            <person name="Foster-Nyarko E."/>
            <person name="Jarju S."/>
            <person name="Secka A."/>
            <person name="Antonio M."/>
            <person name="Oren A."/>
            <person name="Chaudhuri R.R."/>
            <person name="La Ragione R."/>
            <person name="Hildebrand F."/>
            <person name="Pallen M.J."/>
        </authorList>
    </citation>
    <scope>NUCLEOTIDE SEQUENCE</scope>
    <source>
        <strain evidence="9">CHK124-7917</strain>
    </source>
</reference>
<dbReference type="InterPro" id="IPR024194">
    <property type="entry name" value="Ac/AlaTfrase_AlgI/DltB"/>
</dbReference>
<evidence type="ECO:0000256" key="1">
    <source>
        <dbReference type="ARBA" id="ARBA00004651"/>
    </source>
</evidence>
<dbReference type="InterPro" id="IPR051085">
    <property type="entry name" value="MB_O-acyltransferase"/>
</dbReference>
<feature type="transmembrane region" description="Helical" evidence="8">
    <location>
        <begin position="336"/>
        <end position="356"/>
    </location>
</feature>
<keyword evidence="3 7" id="KW-1003">Cell membrane</keyword>
<dbReference type="PANTHER" id="PTHR13285">
    <property type="entry name" value="ACYLTRANSFERASE"/>
    <property type="match status" value="1"/>
</dbReference>
<feature type="transmembrane region" description="Helical" evidence="8">
    <location>
        <begin position="368"/>
        <end position="388"/>
    </location>
</feature>
<keyword evidence="6 7" id="KW-0472">Membrane</keyword>
<feature type="transmembrane region" description="Helical" evidence="8">
    <location>
        <begin position="30"/>
        <end position="63"/>
    </location>
</feature>
<evidence type="ECO:0000313" key="9">
    <source>
        <dbReference type="EMBL" id="HJF45655.1"/>
    </source>
</evidence>
<evidence type="ECO:0000256" key="4">
    <source>
        <dbReference type="ARBA" id="ARBA00022692"/>
    </source>
</evidence>
<feature type="transmembrane region" description="Helical" evidence="8">
    <location>
        <begin position="136"/>
        <end position="157"/>
    </location>
</feature>
<dbReference type="GO" id="GO:0016746">
    <property type="term" value="F:acyltransferase activity"/>
    <property type="evidence" value="ECO:0007669"/>
    <property type="project" value="UniProtKB-KW"/>
</dbReference>
<keyword evidence="7" id="KW-0808">Transferase</keyword>
<keyword evidence="5 8" id="KW-1133">Transmembrane helix</keyword>
<accession>A0A921KLR4</accession>
<protein>
    <submittedName>
        <fullName evidence="9">MBOAT family protein</fullName>
    </submittedName>
</protein>
<dbReference type="InterPro" id="IPR004299">
    <property type="entry name" value="MBOAT_fam"/>
</dbReference>
<feature type="transmembrane region" description="Helical" evidence="8">
    <location>
        <begin position="455"/>
        <end position="474"/>
    </location>
</feature>
<dbReference type="Pfam" id="PF03062">
    <property type="entry name" value="MBOAT"/>
    <property type="match status" value="1"/>
</dbReference>
<dbReference type="PIRSF" id="PIRSF016636">
    <property type="entry name" value="AlgI_DltB"/>
    <property type="match status" value="1"/>
</dbReference>
<feature type="transmembrane region" description="Helical" evidence="8">
    <location>
        <begin position="95"/>
        <end position="116"/>
    </location>
</feature>
<evidence type="ECO:0000256" key="8">
    <source>
        <dbReference type="SAM" id="Phobius"/>
    </source>
</evidence>
<evidence type="ECO:0000313" key="10">
    <source>
        <dbReference type="Proteomes" id="UP000697330"/>
    </source>
</evidence>
<dbReference type="GO" id="GO:0005886">
    <property type="term" value="C:plasma membrane"/>
    <property type="evidence" value="ECO:0007669"/>
    <property type="project" value="UniProtKB-SubCell"/>
</dbReference>
<dbReference type="AlphaFoldDB" id="A0A921KLR4"/>
<feature type="transmembrane region" description="Helical" evidence="8">
    <location>
        <begin position="494"/>
        <end position="515"/>
    </location>
</feature>
<name>A0A921KLR4_9ACTN</name>
<dbReference type="EMBL" id="DYWQ01000115">
    <property type="protein sequence ID" value="HJF45655.1"/>
    <property type="molecule type" value="Genomic_DNA"/>
</dbReference>
<dbReference type="InterPro" id="IPR028362">
    <property type="entry name" value="AlgI"/>
</dbReference>
<comment type="similarity">
    <text evidence="2 7">Belongs to the membrane-bound acyltransferase family.</text>
</comment>
<keyword evidence="7" id="KW-0012">Acyltransferase</keyword>
<evidence type="ECO:0000256" key="2">
    <source>
        <dbReference type="ARBA" id="ARBA00010323"/>
    </source>
</evidence>
<evidence type="ECO:0000256" key="5">
    <source>
        <dbReference type="ARBA" id="ARBA00022989"/>
    </source>
</evidence>
<evidence type="ECO:0000256" key="3">
    <source>
        <dbReference type="ARBA" id="ARBA00022475"/>
    </source>
</evidence>
<feature type="transmembrane region" description="Helical" evidence="8">
    <location>
        <begin position="409"/>
        <end position="435"/>
    </location>
</feature>
<gene>
    <name evidence="9" type="ORF">K8U72_07765</name>
</gene>
<evidence type="ECO:0000256" key="6">
    <source>
        <dbReference type="ARBA" id="ARBA00023136"/>
    </source>
</evidence>
<dbReference type="GO" id="GO:0042121">
    <property type="term" value="P:alginic acid biosynthetic process"/>
    <property type="evidence" value="ECO:0007669"/>
    <property type="project" value="InterPro"/>
</dbReference>
<evidence type="ECO:0000256" key="7">
    <source>
        <dbReference type="PIRNR" id="PIRNR016636"/>
    </source>
</evidence>
<sequence length="524" mass="56288">MTSYFSAAFLLAFLPATVACYQLAPRRARWAVLLAASYAFFWVLSGPLVVFVIASTVSIWAAGLALDALASRRAADLARQGVDRRRARRLWGRRMRLALVAGVGVNLGILGVLKYAGFVCELLAPLGCALPPAPSIGLPIGISFYTLQAVSYVADVYRGSSRADRNLARLALYLAFFPQIMEGPICRYDQTASALWAGEPVTAQGLFSGGARMLWGVTKRMVVANRLNLFVQTVFGDPGSYDGGMVALAAALYTLQLYCDFSGTMDVACGMGRVFGVSLPENFRQPFFSRTASEFWQRWHITLGAWFRDYVFYPVSLSGPVKRLTSSARRALGNRVGPAAASGVALLCVWLGNGLWHGAGTQYLLFGLYYFVLIWAGGLLAPASEAVCARMGVARDGALWHAFQHVRTLLVVVAGELLFRSSSAVEGLGLLVRATLGFRASSLVDGTALSAGMDAADFVVTGAFVVALLVVGVLRERGARPLEAVWRRGAVARWAVCCALIVTTVVFGAYGAGYVPVDPMYASF</sequence>